<sequence>MKDRITQIILLGILITLVVMAFKPEQQINYPVTSQPQPQISLNAGEYLQIAPGLIGIQDDGTHSGYRGQLLLFQYQENEKEFKYIGTLNYEEYINNPEKYGIPIRK</sequence>
<keyword evidence="2" id="KW-1185">Reference proteome</keyword>
<accession>A0ABW0R336</accession>
<organism evidence="1 2">
    <name type="scientific">Cohnella yongneupensis</name>
    <dbReference type="NCBI Taxonomy" id="425006"/>
    <lineage>
        <taxon>Bacteria</taxon>
        <taxon>Bacillati</taxon>
        <taxon>Bacillota</taxon>
        <taxon>Bacilli</taxon>
        <taxon>Bacillales</taxon>
        <taxon>Paenibacillaceae</taxon>
        <taxon>Cohnella</taxon>
    </lineage>
</organism>
<evidence type="ECO:0000313" key="2">
    <source>
        <dbReference type="Proteomes" id="UP001596108"/>
    </source>
</evidence>
<reference evidence="2" key="1">
    <citation type="journal article" date="2019" name="Int. J. Syst. Evol. Microbiol.">
        <title>The Global Catalogue of Microorganisms (GCM) 10K type strain sequencing project: providing services to taxonomists for standard genome sequencing and annotation.</title>
        <authorList>
            <consortium name="The Broad Institute Genomics Platform"/>
            <consortium name="The Broad Institute Genome Sequencing Center for Infectious Disease"/>
            <person name="Wu L."/>
            <person name="Ma J."/>
        </authorList>
    </citation>
    <scope>NUCLEOTIDE SEQUENCE [LARGE SCALE GENOMIC DNA]</scope>
    <source>
        <strain evidence="2">CGMCC 1.18578</strain>
    </source>
</reference>
<comment type="caution">
    <text evidence="1">The sequence shown here is derived from an EMBL/GenBank/DDBJ whole genome shotgun (WGS) entry which is preliminary data.</text>
</comment>
<proteinExistence type="predicted"/>
<dbReference type="EMBL" id="JBHSNC010000037">
    <property type="protein sequence ID" value="MFC5530172.1"/>
    <property type="molecule type" value="Genomic_DNA"/>
</dbReference>
<evidence type="ECO:0008006" key="3">
    <source>
        <dbReference type="Google" id="ProtNLM"/>
    </source>
</evidence>
<dbReference type="RefSeq" id="WP_378112109.1">
    <property type="nucleotide sequence ID" value="NZ_JBHSNC010000037.1"/>
</dbReference>
<gene>
    <name evidence="1" type="ORF">ACFPQ4_12115</name>
</gene>
<dbReference type="Proteomes" id="UP001596108">
    <property type="component" value="Unassembled WGS sequence"/>
</dbReference>
<protein>
    <recommendedName>
        <fullName evidence="3">DUF4176 domain-containing protein</fullName>
    </recommendedName>
</protein>
<name>A0ABW0R336_9BACL</name>
<evidence type="ECO:0000313" key="1">
    <source>
        <dbReference type="EMBL" id="MFC5530172.1"/>
    </source>
</evidence>